<sequence>MSNTTDQIRYNNGSDHSNLGTGAEQLQPHLYWKKALVEAARDQYFTQMASVKNMPKHFGKTIKKYHFMPLLDDRNDNDQGIDASGVTIADGNLYGSSRDIGTIQGKLPALTEVGGRVNRVGFTRLQLEGTLEKFGFFDEFTQESLDFDTMADLFGHMQREMIIGASQMTEAALQIDLLNAAGVEVYPGSVVAKTGISGETGAETLISYEDLMRLAITLRDNRCPTQTTVITGSRMVDTKTIRGMGFVMYVGSALRPTLEKMTDLHGNPAFIPVNQYGAATTLLRGEIGAIGEFRIVEVPEMLHWAGAGAPEVTNGGYRATAGAYDVFPMLVVGAESFTTIGFQTSGSMVKFKITTKMPGEATADRFDPYGESGFSSIKWYYGFMVLRPERIATVYSPAEI</sequence>
<gene>
    <name evidence="2" type="ORF">SBP1_gp055</name>
</gene>
<name>A0A3T0III4_9CAUD</name>
<organism evidence="2">
    <name type="scientific">Vibrio virus vB_VspP_SBP1</name>
    <dbReference type="NCBI Taxonomy" id="2500581"/>
    <lineage>
        <taxon>Viruses</taxon>
        <taxon>Duplodnaviria</taxon>
        <taxon>Heunggongvirae</taxon>
        <taxon>Uroviricota</taxon>
        <taxon>Caudoviricetes</taxon>
        <taxon>Schitoviridae</taxon>
        <taxon>Electravirus</taxon>
        <taxon>Electravirus Sbp1</taxon>
    </lineage>
</organism>
<evidence type="ECO:0000313" key="3">
    <source>
        <dbReference type="Proteomes" id="UP000290131"/>
    </source>
</evidence>
<protein>
    <submittedName>
        <fullName evidence="2">Major capsid protein</fullName>
    </submittedName>
</protein>
<keyword evidence="3" id="KW-1185">Reference proteome</keyword>
<dbReference type="NCBIfam" id="TIGR04387">
    <property type="entry name" value="capsid_maj_N4"/>
    <property type="match status" value="1"/>
</dbReference>
<reference evidence="2" key="1">
    <citation type="submission" date="2018-12" db="EMBL/GenBank/DDBJ databases">
        <title>Characterization of a N4-like bacteriophage infecting a coral-derived Vibrio strain.</title>
        <authorList>
            <person name="Huang S."/>
        </authorList>
    </citation>
    <scope>NUCLEOTIDE SEQUENCE [LARGE SCALE GENOMIC DNA]</scope>
</reference>
<dbReference type="EMBL" id="MK301608">
    <property type="protein sequence ID" value="AZU99647.1"/>
    <property type="molecule type" value="Genomic_DNA"/>
</dbReference>
<feature type="compositionally biased region" description="Polar residues" evidence="1">
    <location>
        <begin position="1"/>
        <end position="20"/>
    </location>
</feature>
<proteinExistence type="predicted"/>
<accession>A0A3T0III4</accession>
<dbReference type="Pfam" id="PF25209">
    <property type="entry name" value="Phage_capsid_4"/>
    <property type="match status" value="1"/>
</dbReference>
<feature type="region of interest" description="Disordered" evidence="1">
    <location>
        <begin position="1"/>
        <end position="22"/>
    </location>
</feature>
<evidence type="ECO:0000256" key="1">
    <source>
        <dbReference type="SAM" id="MobiDB-lite"/>
    </source>
</evidence>
<evidence type="ECO:0000313" key="2">
    <source>
        <dbReference type="EMBL" id="AZU99647.1"/>
    </source>
</evidence>
<dbReference type="Proteomes" id="UP000290131">
    <property type="component" value="Segment"/>
</dbReference>